<dbReference type="PANTHER" id="PTHR13178:SF0">
    <property type="entry name" value="NADH DEHYDROGENASE [UBIQUINONE] 1 BETA SUBCOMPLEX SUBUNIT 5, MITOCHONDRIAL"/>
    <property type="match status" value="1"/>
</dbReference>
<evidence type="ECO:0000256" key="6">
    <source>
        <dbReference type="ARBA" id="ARBA00022448"/>
    </source>
</evidence>
<feature type="transmembrane region" description="Helical" evidence="17">
    <location>
        <begin position="73"/>
        <end position="93"/>
    </location>
</feature>
<evidence type="ECO:0000256" key="2">
    <source>
        <dbReference type="ARBA" id="ARBA00004434"/>
    </source>
</evidence>
<keyword evidence="7" id="KW-0679">Respiratory chain</keyword>
<evidence type="ECO:0000256" key="12">
    <source>
        <dbReference type="ARBA" id="ARBA00022989"/>
    </source>
</evidence>
<keyword evidence="8 17" id="KW-0812">Transmembrane</keyword>
<evidence type="ECO:0000256" key="1">
    <source>
        <dbReference type="ARBA" id="ARBA00003195"/>
    </source>
</evidence>
<evidence type="ECO:0000313" key="19">
    <source>
        <dbReference type="Proteomes" id="UP001187531"/>
    </source>
</evidence>
<evidence type="ECO:0000256" key="11">
    <source>
        <dbReference type="ARBA" id="ARBA00022982"/>
    </source>
</evidence>
<organism evidence="18 19">
    <name type="scientific">Artemia franciscana</name>
    <name type="common">Brine shrimp</name>
    <name type="synonym">Artemia sanfranciscana</name>
    <dbReference type="NCBI Taxonomy" id="6661"/>
    <lineage>
        <taxon>Eukaryota</taxon>
        <taxon>Metazoa</taxon>
        <taxon>Ecdysozoa</taxon>
        <taxon>Arthropoda</taxon>
        <taxon>Crustacea</taxon>
        <taxon>Branchiopoda</taxon>
        <taxon>Anostraca</taxon>
        <taxon>Artemiidae</taxon>
        <taxon>Artemia</taxon>
    </lineage>
</organism>
<evidence type="ECO:0000313" key="18">
    <source>
        <dbReference type="EMBL" id="KAK2709828.1"/>
    </source>
</evidence>
<dbReference type="Pfam" id="PF09781">
    <property type="entry name" value="NDUF_B5"/>
    <property type="match status" value="1"/>
</dbReference>
<evidence type="ECO:0000256" key="5">
    <source>
        <dbReference type="ARBA" id="ARBA00015175"/>
    </source>
</evidence>
<keyword evidence="19" id="KW-1185">Reference proteome</keyword>
<evidence type="ECO:0000256" key="3">
    <source>
        <dbReference type="ARBA" id="ARBA00007152"/>
    </source>
</evidence>
<name>A0AA88KWE5_ARTSF</name>
<evidence type="ECO:0000256" key="4">
    <source>
        <dbReference type="ARBA" id="ARBA00011533"/>
    </source>
</evidence>
<accession>A0AA88KWE5</accession>
<dbReference type="InterPro" id="IPR019173">
    <property type="entry name" value="NADH_UbQ_OxRdtase_B5_su"/>
</dbReference>
<evidence type="ECO:0000256" key="8">
    <source>
        <dbReference type="ARBA" id="ARBA00022692"/>
    </source>
</evidence>
<evidence type="ECO:0000256" key="16">
    <source>
        <dbReference type="ARBA" id="ARBA00032550"/>
    </source>
</evidence>
<evidence type="ECO:0000256" key="7">
    <source>
        <dbReference type="ARBA" id="ARBA00022660"/>
    </source>
</evidence>
<keyword evidence="12 17" id="KW-1133">Transmembrane helix</keyword>
<evidence type="ECO:0000256" key="17">
    <source>
        <dbReference type="SAM" id="Phobius"/>
    </source>
</evidence>
<protein>
    <recommendedName>
        <fullName evidence="5">NADH dehydrogenase [ubiquinone] 1 beta subcomplex subunit 5, mitochondrial</fullName>
    </recommendedName>
    <alternativeName>
        <fullName evidence="16">Complex I-SGDH</fullName>
    </alternativeName>
    <alternativeName>
        <fullName evidence="15">NADH-ubiquinone oxidoreductase SGDH subunit</fullName>
    </alternativeName>
</protein>
<proteinExistence type="inferred from homology"/>
<dbReference type="Proteomes" id="UP001187531">
    <property type="component" value="Unassembled WGS sequence"/>
</dbReference>
<reference evidence="18" key="1">
    <citation type="submission" date="2023-07" db="EMBL/GenBank/DDBJ databases">
        <title>Chromosome-level genome assembly of Artemia franciscana.</title>
        <authorList>
            <person name="Jo E."/>
        </authorList>
    </citation>
    <scope>NUCLEOTIDE SEQUENCE</scope>
    <source>
        <tissue evidence="18">Whole body</tissue>
    </source>
</reference>
<comment type="function">
    <text evidence="1">Accessory subunit of the mitochondrial membrane respiratory chain NADH dehydrogenase (Complex I), that is believed not to be involved in catalysis. Complex I functions in the transfer of electrons from NADH to the respiratory chain. The immediate electron acceptor for the enzyme is believed to be ubiquinone.</text>
</comment>
<evidence type="ECO:0000256" key="15">
    <source>
        <dbReference type="ARBA" id="ARBA00032395"/>
    </source>
</evidence>
<dbReference type="AlphaFoldDB" id="A0AA88KWE5"/>
<comment type="caution">
    <text evidence="18">The sequence shown here is derived from an EMBL/GenBank/DDBJ whole genome shotgun (WGS) entry which is preliminary data.</text>
</comment>
<dbReference type="EMBL" id="JAVRJZ010000017">
    <property type="protein sequence ID" value="KAK2709828.1"/>
    <property type="molecule type" value="Genomic_DNA"/>
</dbReference>
<comment type="subcellular location">
    <subcellularLocation>
        <location evidence="2">Mitochondrion inner membrane</location>
        <topology evidence="2">Single-pass membrane protein</topology>
    </subcellularLocation>
</comment>
<keyword evidence="14 17" id="KW-0472">Membrane</keyword>
<comment type="subunit">
    <text evidence="4">Complex I is composed of 45 different subunits.</text>
</comment>
<evidence type="ECO:0000256" key="10">
    <source>
        <dbReference type="ARBA" id="ARBA00022946"/>
    </source>
</evidence>
<gene>
    <name evidence="18" type="ORF">QYM36_013486</name>
</gene>
<keyword evidence="10" id="KW-0809">Transit peptide</keyword>
<evidence type="ECO:0000256" key="13">
    <source>
        <dbReference type="ARBA" id="ARBA00023128"/>
    </source>
</evidence>
<keyword evidence="9" id="KW-0999">Mitochondrion inner membrane</keyword>
<dbReference type="PANTHER" id="PTHR13178">
    <property type="entry name" value="NADH-UBIQUINONE OXIDOREDUCTASE SGDH SUBUNIT"/>
    <property type="match status" value="1"/>
</dbReference>
<evidence type="ECO:0000256" key="9">
    <source>
        <dbReference type="ARBA" id="ARBA00022792"/>
    </source>
</evidence>
<sequence length="199" mass="23910">MHRPLPLHQNRDVLPSHDWKHQPSIQHLGFCIAKTNHLPYISVTVQQTRQAGTHHVMHVTATKWVYHLWKDLAYFYVMLGAIPASLLILYHHVYVGPATLKETPQDYTPKEYEYYQYPIQRFLAKYWPSYQEKYEIQLHKLYQEDYKRRMRILEKKVGQLMKSRADYKGAYYVPMSDKYINRMQADIKDAHKHNEYNGV</sequence>
<dbReference type="GO" id="GO:0005743">
    <property type="term" value="C:mitochondrial inner membrane"/>
    <property type="evidence" value="ECO:0007669"/>
    <property type="project" value="UniProtKB-SubCell"/>
</dbReference>
<keyword evidence="11" id="KW-0249">Electron transport</keyword>
<keyword evidence="13" id="KW-0496">Mitochondrion</keyword>
<keyword evidence="6" id="KW-0813">Transport</keyword>
<evidence type="ECO:0000256" key="14">
    <source>
        <dbReference type="ARBA" id="ARBA00023136"/>
    </source>
</evidence>
<comment type="similarity">
    <text evidence="3">Belongs to the complex I NDUFB5 subunit family.</text>
</comment>